<reference evidence="2 3" key="1">
    <citation type="submission" date="2015-11" db="EMBL/GenBank/DDBJ databases">
        <title>Complete genome sequencing of a biphenyl-degrading bacterium, Pseudomonas putida KF715 (=NBRC110667).</title>
        <authorList>
            <person name="Suenaga H."/>
            <person name="Fujihara N."/>
            <person name="Watanabe T."/>
            <person name="Hirose J."/>
            <person name="Kimura N."/>
            <person name="Yamazoe A."/>
            <person name="Hosoyama A."/>
            <person name="Shimodaira J."/>
            <person name="Furukawa K."/>
        </authorList>
    </citation>
    <scope>NUCLEOTIDE SEQUENCE [LARGE SCALE GENOMIC DNA]</scope>
    <source>
        <strain evidence="2 3">KF715</strain>
        <plasmid evidence="3">Plasmid pkf715a dna</plasmid>
    </source>
</reference>
<accession>A0A1L7NNI0</accession>
<evidence type="ECO:0000256" key="1">
    <source>
        <dbReference type="SAM" id="Phobius"/>
    </source>
</evidence>
<gene>
    <name evidence="2" type="ORF">KF715C_pA4780</name>
</gene>
<keyword evidence="1" id="KW-0812">Transmembrane</keyword>
<name>A0A1L7NNI0_PSEPU</name>
<evidence type="ECO:0000313" key="3">
    <source>
        <dbReference type="Proteomes" id="UP000218731"/>
    </source>
</evidence>
<keyword evidence="2" id="KW-0614">Plasmid</keyword>
<keyword evidence="1" id="KW-1133">Transmembrane helix</keyword>
<dbReference type="Proteomes" id="UP000218731">
    <property type="component" value="Plasmid pKF715A"/>
</dbReference>
<feature type="transmembrane region" description="Helical" evidence="1">
    <location>
        <begin position="53"/>
        <end position="74"/>
    </location>
</feature>
<organism evidence="2 3">
    <name type="scientific">Pseudomonas putida</name>
    <name type="common">Arthrobacter siderocapsulatus</name>
    <dbReference type="NCBI Taxonomy" id="303"/>
    <lineage>
        <taxon>Bacteria</taxon>
        <taxon>Pseudomonadati</taxon>
        <taxon>Pseudomonadota</taxon>
        <taxon>Gammaproteobacteria</taxon>
        <taxon>Pseudomonadales</taxon>
        <taxon>Pseudomonadaceae</taxon>
        <taxon>Pseudomonas</taxon>
    </lineage>
</organism>
<sequence length="84" mass="9036">MQMQFMGEREPGWEEKLKAEKRAHNSRRLFRWLAGMTFAASLVALLLGSALPATILGGLAVALVALAAAPLSPADVYSALLRRG</sequence>
<protein>
    <submittedName>
        <fullName evidence="2">Neural cell expressed, developmentally down-regulated 4-like protein</fullName>
    </submittedName>
</protein>
<evidence type="ECO:0000313" key="2">
    <source>
        <dbReference type="EMBL" id="BAW26983.1"/>
    </source>
</evidence>
<geneLocation type="plasmid" evidence="3">
    <name>pkf715a dna</name>
</geneLocation>
<keyword evidence="1" id="KW-0472">Membrane</keyword>
<proteinExistence type="predicted"/>
<feature type="transmembrane region" description="Helical" evidence="1">
    <location>
        <begin position="29"/>
        <end position="47"/>
    </location>
</feature>
<dbReference type="EMBL" id="AP015030">
    <property type="protein sequence ID" value="BAW26983.1"/>
    <property type="molecule type" value="Genomic_DNA"/>
</dbReference>
<dbReference type="AlphaFoldDB" id="A0A1L7NNI0"/>